<dbReference type="AlphaFoldDB" id="A0A091E5P2"/>
<proteinExistence type="predicted"/>
<keyword evidence="3" id="KW-1185">Reference proteome</keyword>
<gene>
    <name evidence="2" type="ORF">H920_00695</name>
</gene>
<name>A0A091E5P2_FUKDA</name>
<feature type="domain" description="THAP9-like helix-turn-helix" evidence="1">
    <location>
        <begin position="117"/>
        <end position="186"/>
    </location>
</feature>
<evidence type="ECO:0000259" key="1">
    <source>
        <dbReference type="Pfam" id="PF12017"/>
    </source>
</evidence>
<evidence type="ECO:0000313" key="2">
    <source>
        <dbReference type="EMBL" id="KFO37900.1"/>
    </source>
</evidence>
<reference evidence="2 3" key="1">
    <citation type="submission" date="2013-11" db="EMBL/GenBank/DDBJ databases">
        <title>The Damaraland mole rat (Fukomys damarensis) genome and evolution of African mole rats.</title>
        <authorList>
            <person name="Gladyshev V.N."/>
            <person name="Fang X."/>
        </authorList>
    </citation>
    <scope>NUCLEOTIDE SEQUENCE [LARGE SCALE GENOMIC DNA]</scope>
    <source>
        <tissue evidence="2">Liver</tissue>
    </source>
</reference>
<dbReference type="InterPro" id="IPR021896">
    <property type="entry name" value="THAP9-like_HTH"/>
</dbReference>
<evidence type="ECO:0000313" key="3">
    <source>
        <dbReference type="Proteomes" id="UP000028990"/>
    </source>
</evidence>
<organism evidence="2 3">
    <name type="scientific">Fukomys damarensis</name>
    <name type="common">Damaraland mole rat</name>
    <name type="synonym">Cryptomys damarensis</name>
    <dbReference type="NCBI Taxonomy" id="885580"/>
    <lineage>
        <taxon>Eukaryota</taxon>
        <taxon>Metazoa</taxon>
        <taxon>Chordata</taxon>
        <taxon>Craniata</taxon>
        <taxon>Vertebrata</taxon>
        <taxon>Euteleostomi</taxon>
        <taxon>Mammalia</taxon>
        <taxon>Eutheria</taxon>
        <taxon>Euarchontoglires</taxon>
        <taxon>Glires</taxon>
        <taxon>Rodentia</taxon>
        <taxon>Hystricomorpha</taxon>
        <taxon>Bathyergidae</taxon>
        <taxon>Fukomys</taxon>
    </lineage>
</organism>
<dbReference type="Proteomes" id="UP000028990">
    <property type="component" value="Unassembled WGS sequence"/>
</dbReference>
<dbReference type="EMBL" id="KN120688">
    <property type="protein sequence ID" value="KFO37900.1"/>
    <property type="molecule type" value="Genomic_DNA"/>
</dbReference>
<protein>
    <submittedName>
        <fullName evidence="2">THAP domain-containing protein 9</fullName>
    </submittedName>
</protein>
<dbReference type="Pfam" id="PF12017">
    <property type="entry name" value="Tnp_P_element"/>
    <property type="match status" value="1"/>
</dbReference>
<sequence>MVALDFQLIRYSAPNGSGLSTVWTPEAKKFGFQDQVPPGVHLTGKASQNIQKQPLLDDSEEVATEDHNYSLRNPWTVGAEKLAEVQQMLQMSPKRIVTVKNYRMIKRRKGLQLIDALVEEKLLSEETECLLRAQFSDFKWDLYNWKETAEYSTEMKQFACTLYLCSSKVYDYVRKILKLPHASILRTFCVFTAGKLTSSTGDDRERKHFL</sequence>
<accession>A0A091E5P2</accession>